<evidence type="ECO:0000256" key="3">
    <source>
        <dbReference type="ARBA" id="ARBA00022827"/>
    </source>
</evidence>
<dbReference type="Gene3D" id="3.30.390.30">
    <property type="match status" value="1"/>
</dbReference>
<gene>
    <name evidence="4" type="ORF">L3Y34_017288</name>
    <name evidence="5" type="ORF">L5515_013430</name>
</gene>
<dbReference type="AlphaFoldDB" id="A0AAE9DIT9"/>
<dbReference type="Proteomes" id="UP000829354">
    <property type="component" value="Chromosome II"/>
</dbReference>
<accession>A0AAE9DIT9</accession>
<keyword evidence="7" id="KW-1185">Reference proteome</keyword>
<reference evidence="5 7" key="1">
    <citation type="submission" date="2022-04" db="EMBL/GenBank/DDBJ databases">
        <title>Chromosome-level reference genomes for two strains of Caenorhabditis briggsae: an improved platform for comparative genomics.</title>
        <authorList>
            <person name="Stevens L."/>
            <person name="Andersen E."/>
        </authorList>
    </citation>
    <scope>NUCLEOTIDE SEQUENCE [LARGE SCALE GENOMIC DNA]</scope>
    <source>
        <strain evidence="5">VX34</strain>
        <tissue evidence="5">Whole-organism</tissue>
    </source>
</reference>
<dbReference type="PANTHER" id="PTHR43429:SF2">
    <property type="entry name" value="PYRIDINE NUCLEOTIDE-DISULFIDE OXIDOREDUCTASE DOMAIN-CONTAINING PROTEIN 1"/>
    <property type="match status" value="1"/>
</dbReference>
<keyword evidence="2" id="KW-0285">Flavoprotein</keyword>
<dbReference type="EMBL" id="CP092621">
    <property type="protein sequence ID" value="UMM16411.1"/>
    <property type="molecule type" value="Genomic_DNA"/>
</dbReference>
<keyword evidence="3" id="KW-0274">FAD</keyword>
<reference evidence="4 6" key="2">
    <citation type="submission" date="2022-05" db="EMBL/GenBank/DDBJ databases">
        <title>Chromosome-level reference genomes for two strains of Caenorhabditis briggsae: an improved platform for comparative genomics.</title>
        <authorList>
            <person name="Stevens L."/>
            <person name="Andersen E.C."/>
        </authorList>
    </citation>
    <scope>NUCLEOTIDE SEQUENCE [LARGE SCALE GENOMIC DNA]</scope>
    <source>
        <strain evidence="4">QX1410_ONT</strain>
        <tissue evidence="4">Whole-organism</tissue>
    </source>
</reference>
<evidence type="ECO:0000313" key="5">
    <source>
        <dbReference type="EMBL" id="UMM16411.1"/>
    </source>
</evidence>
<name>A0AAE9DIT9_CAEBR</name>
<evidence type="ECO:0000313" key="4">
    <source>
        <dbReference type="EMBL" id="ULU04411.1"/>
    </source>
</evidence>
<dbReference type="InterPro" id="IPR050260">
    <property type="entry name" value="FAD-bd_OxRdtase"/>
</dbReference>
<dbReference type="OMA" id="XKPFRIL"/>
<dbReference type="InterPro" id="IPR016156">
    <property type="entry name" value="FAD/NAD-linked_Rdtase_dimer_sf"/>
</dbReference>
<proteinExistence type="predicted"/>
<dbReference type="PANTHER" id="PTHR43429">
    <property type="entry name" value="PYRIDINE NUCLEOTIDE-DISULFIDE OXIDOREDUCTASE DOMAIN-CONTAINING"/>
    <property type="match status" value="1"/>
</dbReference>
<comment type="cofactor">
    <cofactor evidence="1">
        <name>FAD</name>
        <dbReference type="ChEBI" id="CHEBI:57692"/>
    </cofactor>
</comment>
<protein>
    <submittedName>
        <fullName evidence="4">Uncharacterized protein</fullName>
    </submittedName>
</protein>
<evidence type="ECO:0000256" key="2">
    <source>
        <dbReference type="ARBA" id="ARBA00022630"/>
    </source>
</evidence>
<sequence>MRARSKNNFGCQEDDVVFLGDYKPERQQAGAWKVVLRGTEEDKLVRCVVVNNVIVGALLIGETEMEETLENLILNKTDLEGIADTFLEPGVDLDDYFD</sequence>
<dbReference type="Proteomes" id="UP000827892">
    <property type="component" value="Chromosome II"/>
</dbReference>
<evidence type="ECO:0000313" key="7">
    <source>
        <dbReference type="Proteomes" id="UP000829354"/>
    </source>
</evidence>
<dbReference type="EMBL" id="CP090892">
    <property type="protein sequence ID" value="ULU04411.1"/>
    <property type="molecule type" value="Genomic_DNA"/>
</dbReference>
<evidence type="ECO:0000313" key="6">
    <source>
        <dbReference type="Proteomes" id="UP000827892"/>
    </source>
</evidence>
<organism evidence="4 6">
    <name type="scientific">Caenorhabditis briggsae</name>
    <dbReference type="NCBI Taxonomy" id="6238"/>
    <lineage>
        <taxon>Eukaryota</taxon>
        <taxon>Metazoa</taxon>
        <taxon>Ecdysozoa</taxon>
        <taxon>Nematoda</taxon>
        <taxon>Chromadorea</taxon>
        <taxon>Rhabditida</taxon>
        <taxon>Rhabditina</taxon>
        <taxon>Rhabditomorpha</taxon>
        <taxon>Rhabditoidea</taxon>
        <taxon>Rhabditidae</taxon>
        <taxon>Peloderinae</taxon>
        <taxon>Caenorhabditis</taxon>
    </lineage>
</organism>
<evidence type="ECO:0000256" key="1">
    <source>
        <dbReference type="ARBA" id="ARBA00001974"/>
    </source>
</evidence>